<evidence type="ECO:0000313" key="1">
    <source>
        <dbReference type="EMBL" id="GGD40481.1"/>
    </source>
</evidence>
<proteinExistence type="predicted"/>
<dbReference type="Proteomes" id="UP000633205">
    <property type="component" value="Unassembled WGS sequence"/>
</dbReference>
<reference evidence="1" key="1">
    <citation type="journal article" date="2014" name="Int. J. Syst. Evol. Microbiol.">
        <title>Complete genome sequence of Corynebacterium casei LMG S-19264T (=DSM 44701T), isolated from a smear-ripened cheese.</title>
        <authorList>
            <consortium name="US DOE Joint Genome Institute (JGI-PGF)"/>
            <person name="Walter F."/>
            <person name="Albersmeier A."/>
            <person name="Kalinowski J."/>
            <person name="Ruckert C."/>
        </authorList>
    </citation>
    <scope>NUCLEOTIDE SEQUENCE</scope>
    <source>
        <strain evidence="1">CGMCC 1.15152</strain>
    </source>
</reference>
<dbReference type="InterPro" id="IPR019932">
    <property type="entry name" value="CHP03543"/>
</dbReference>
<protein>
    <recommendedName>
        <fullName evidence="3">DivIVA domain-containing protein</fullName>
    </recommendedName>
</protein>
<dbReference type="NCBIfam" id="TIGR03543">
    <property type="entry name" value="divI1A_rptt_fam"/>
    <property type="match status" value="1"/>
</dbReference>
<sequence length="185" mass="20271">MTEQSVDTPFTREARARRGYDPEAVRTFLAGARESFQSAAGGVSSSDIRTASFPLVRGGFSVREVDAALARLEDAFAQREREAAIGAGGADEWVAGAREQAREILARVTRPEGQRFDRVSRLRVGYATVEVDMVAERIARYLARGDALTTEQLRTAAFHTARGGYREEQVDALLDATVHVILAVR</sequence>
<name>A0A916YD42_9MICO</name>
<dbReference type="AlphaFoldDB" id="A0A916YD42"/>
<evidence type="ECO:0000313" key="2">
    <source>
        <dbReference type="Proteomes" id="UP000633205"/>
    </source>
</evidence>
<dbReference type="RefSeq" id="WP_188712239.1">
    <property type="nucleotide sequence ID" value="NZ_BMHO01000001.1"/>
</dbReference>
<dbReference type="EMBL" id="BMHO01000001">
    <property type="protein sequence ID" value="GGD40481.1"/>
    <property type="molecule type" value="Genomic_DNA"/>
</dbReference>
<keyword evidence="2" id="KW-1185">Reference proteome</keyword>
<accession>A0A916YD42</accession>
<evidence type="ECO:0008006" key="3">
    <source>
        <dbReference type="Google" id="ProtNLM"/>
    </source>
</evidence>
<comment type="caution">
    <text evidence="1">The sequence shown here is derived from an EMBL/GenBank/DDBJ whole genome shotgun (WGS) entry which is preliminary data.</text>
</comment>
<dbReference type="InterPro" id="IPR019933">
    <property type="entry name" value="DivIVA_domain"/>
</dbReference>
<reference evidence="1" key="2">
    <citation type="submission" date="2020-09" db="EMBL/GenBank/DDBJ databases">
        <authorList>
            <person name="Sun Q."/>
            <person name="Zhou Y."/>
        </authorList>
    </citation>
    <scope>NUCLEOTIDE SEQUENCE</scope>
    <source>
        <strain evidence="1">CGMCC 1.15152</strain>
    </source>
</reference>
<gene>
    <name evidence="1" type="ORF">GCM10010915_21640</name>
</gene>
<organism evidence="1 2">
    <name type="scientific">Microbacterium faecale</name>
    <dbReference type="NCBI Taxonomy" id="1804630"/>
    <lineage>
        <taxon>Bacteria</taxon>
        <taxon>Bacillati</taxon>
        <taxon>Actinomycetota</taxon>
        <taxon>Actinomycetes</taxon>
        <taxon>Micrococcales</taxon>
        <taxon>Microbacteriaceae</taxon>
        <taxon>Microbacterium</taxon>
    </lineage>
</organism>
<dbReference type="NCBIfam" id="TIGR03544">
    <property type="entry name" value="DivI1A_domain"/>
    <property type="match status" value="2"/>
</dbReference>